<dbReference type="InterPro" id="IPR028098">
    <property type="entry name" value="Glyco_trans_4-like_N"/>
</dbReference>
<dbReference type="InterPro" id="IPR001296">
    <property type="entry name" value="Glyco_trans_1"/>
</dbReference>
<dbReference type="Gene3D" id="3.40.50.2000">
    <property type="entry name" value="Glycogen Phosphorylase B"/>
    <property type="match status" value="2"/>
</dbReference>
<name>A0A3B0YKT6_9ZZZZ</name>
<evidence type="ECO:0000313" key="3">
    <source>
        <dbReference type="EMBL" id="VAW76157.1"/>
    </source>
</evidence>
<gene>
    <name evidence="3" type="ORF">MNBD_GAMMA13-34</name>
</gene>
<evidence type="ECO:0000259" key="1">
    <source>
        <dbReference type="Pfam" id="PF00534"/>
    </source>
</evidence>
<protein>
    <recommendedName>
        <fullName evidence="4">Glycosyltransferase</fullName>
    </recommendedName>
</protein>
<evidence type="ECO:0000259" key="2">
    <source>
        <dbReference type="Pfam" id="PF13579"/>
    </source>
</evidence>
<reference evidence="3" key="1">
    <citation type="submission" date="2018-06" db="EMBL/GenBank/DDBJ databases">
        <authorList>
            <person name="Zhirakovskaya E."/>
        </authorList>
    </citation>
    <scope>NUCLEOTIDE SEQUENCE</scope>
</reference>
<dbReference type="GO" id="GO:0016757">
    <property type="term" value="F:glycosyltransferase activity"/>
    <property type="evidence" value="ECO:0007669"/>
    <property type="project" value="InterPro"/>
</dbReference>
<dbReference type="Pfam" id="PF13579">
    <property type="entry name" value="Glyco_trans_4_4"/>
    <property type="match status" value="1"/>
</dbReference>
<sequence>MPQETKPRTKLCLASPIFHPTYGGSTLRFMRYLPGFRQRNIDCRVLTGTPLAEDAATPENREYWSQYRPGQMLPPEQVNDTPLYRVRLPGGKGLRRTTLLNQALLNHCRDPQDKPDVIQLIGTLRLQSIFWLSRLRAMGIPLVYAVTNTSKLTKKTNRSLLRQALMLRQWRYRTLFNYLDCIIVNNTPMHDLMRDMGVNSRIEVIQNGVNLQRFNVSKRNPEAMKLRHHLGIGDDETMITTVGAVMPRKGSDLLLEAWMRINAAHSNTHLVYVGPRKDLEHPGLAAFNERLEKLRVESGNPERVHFVGLSNNVETYLHGSDLFVLPSQREGMPNSVIEAMACGTPVVITPFIGLSDDLGSAGKQYLLADFDADSLSATMATVLKDHSLRDALGNQGRMWIETSMDLQHSLDRYANLYHELAGRAFNTIKNQDADVNYTVTL</sequence>
<organism evidence="3">
    <name type="scientific">hydrothermal vent metagenome</name>
    <dbReference type="NCBI Taxonomy" id="652676"/>
    <lineage>
        <taxon>unclassified sequences</taxon>
        <taxon>metagenomes</taxon>
        <taxon>ecological metagenomes</taxon>
    </lineage>
</organism>
<feature type="domain" description="Glycosyltransferase subfamily 4-like N-terminal" evidence="2">
    <location>
        <begin position="23"/>
        <end position="208"/>
    </location>
</feature>
<accession>A0A3B0YKT6</accession>
<evidence type="ECO:0008006" key="4">
    <source>
        <dbReference type="Google" id="ProtNLM"/>
    </source>
</evidence>
<feature type="domain" description="Glycosyl transferase family 1" evidence="1">
    <location>
        <begin position="227"/>
        <end position="397"/>
    </location>
</feature>
<proteinExistence type="predicted"/>
<dbReference type="AlphaFoldDB" id="A0A3B0YKT6"/>
<dbReference type="EMBL" id="UOFK01000088">
    <property type="protein sequence ID" value="VAW76157.1"/>
    <property type="molecule type" value="Genomic_DNA"/>
</dbReference>
<dbReference type="Pfam" id="PF00534">
    <property type="entry name" value="Glycos_transf_1"/>
    <property type="match status" value="1"/>
</dbReference>
<dbReference type="PANTHER" id="PTHR12526">
    <property type="entry name" value="GLYCOSYLTRANSFERASE"/>
    <property type="match status" value="1"/>
</dbReference>
<dbReference type="SUPFAM" id="SSF53756">
    <property type="entry name" value="UDP-Glycosyltransferase/glycogen phosphorylase"/>
    <property type="match status" value="1"/>
</dbReference>
<dbReference type="CDD" id="cd03801">
    <property type="entry name" value="GT4_PimA-like"/>
    <property type="match status" value="1"/>
</dbReference>